<accession>A0A814RV96</accession>
<comment type="similarity">
    <text evidence="8">Belongs to the G-protein coupled receptor 1 family.</text>
</comment>
<dbReference type="PROSITE" id="PS50262">
    <property type="entry name" value="G_PROTEIN_RECEP_F1_2"/>
    <property type="match status" value="1"/>
</dbReference>
<name>A0A814RV96_9BILA</name>
<organism evidence="11 12">
    <name type="scientific">Adineta steineri</name>
    <dbReference type="NCBI Taxonomy" id="433720"/>
    <lineage>
        <taxon>Eukaryota</taxon>
        <taxon>Metazoa</taxon>
        <taxon>Spiralia</taxon>
        <taxon>Gnathifera</taxon>
        <taxon>Rotifera</taxon>
        <taxon>Eurotatoria</taxon>
        <taxon>Bdelloidea</taxon>
        <taxon>Adinetida</taxon>
        <taxon>Adinetidae</taxon>
        <taxon>Adineta</taxon>
    </lineage>
</organism>
<evidence type="ECO:0000256" key="5">
    <source>
        <dbReference type="ARBA" id="ARBA00023136"/>
    </source>
</evidence>
<dbReference type="PANTHER" id="PTHR24243">
    <property type="entry name" value="G-PROTEIN COUPLED RECEPTOR"/>
    <property type="match status" value="1"/>
</dbReference>
<keyword evidence="4 8" id="KW-0297">G-protein coupled receptor</keyword>
<evidence type="ECO:0000259" key="10">
    <source>
        <dbReference type="PROSITE" id="PS50262"/>
    </source>
</evidence>
<dbReference type="GO" id="GO:0004930">
    <property type="term" value="F:G protein-coupled receptor activity"/>
    <property type="evidence" value="ECO:0007669"/>
    <property type="project" value="UniProtKB-KW"/>
</dbReference>
<dbReference type="Proteomes" id="UP000663845">
    <property type="component" value="Unassembled WGS sequence"/>
</dbReference>
<dbReference type="InterPro" id="IPR017452">
    <property type="entry name" value="GPCR_Rhodpsn_7TM"/>
</dbReference>
<comment type="caution">
    <text evidence="11">The sequence shown here is derived from an EMBL/GenBank/DDBJ whole genome shotgun (WGS) entry which is preliminary data.</text>
</comment>
<dbReference type="PROSITE" id="PS00237">
    <property type="entry name" value="G_PROTEIN_RECEP_F1_1"/>
    <property type="match status" value="1"/>
</dbReference>
<feature type="domain" description="G-protein coupled receptors family 1 profile" evidence="10">
    <location>
        <begin position="81"/>
        <end position="358"/>
    </location>
</feature>
<feature type="transmembrane region" description="Helical" evidence="9">
    <location>
        <begin position="68"/>
        <end position="90"/>
    </location>
</feature>
<evidence type="ECO:0000256" key="7">
    <source>
        <dbReference type="ARBA" id="ARBA00023224"/>
    </source>
</evidence>
<evidence type="ECO:0000313" key="11">
    <source>
        <dbReference type="EMBL" id="CAF1139361.1"/>
    </source>
</evidence>
<proteinExistence type="inferred from homology"/>
<protein>
    <recommendedName>
        <fullName evidence="10">G-protein coupled receptors family 1 profile domain-containing protein</fullName>
    </recommendedName>
</protein>
<keyword evidence="3 9" id="KW-1133">Transmembrane helix</keyword>
<evidence type="ECO:0000256" key="4">
    <source>
        <dbReference type="ARBA" id="ARBA00023040"/>
    </source>
</evidence>
<evidence type="ECO:0000256" key="9">
    <source>
        <dbReference type="SAM" id="Phobius"/>
    </source>
</evidence>
<sequence>MVDYDKQTDDFDLYLPILTITPDSDIFSLNFSSNFDSSLTSMWNKTGLLLTPHVNINLHRHPILYGTAIYALLLIIVGTIGNMLTIIILLRRNLRQSSTMRYLTAVATADLCSLYSWNLNLFYKHLINPYQNDLEDNSIFLCRLISFIAFVSLELSSWYLTLVSVDRCLNIHFLFWNRQLGRADRSTYIILIVTIIIISLNIHLLFLNGYQQPNCIPYAKRTCYVCYARLNDRHYIFPKWEKIHVIIYNVIPFSIMLVSNCFIIRRSLATAKKQRSLSVDCRNTSSFRNGTNRQRKQRQLTYILLSVTFLFVFLTTPVMIYNVFLRNHIQDRKPLKYIVLGILLCIQFTSHAINFFVYCFGASKFRHELNAFFSSCTRQKQHHQLLTRTRSTLQSS</sequence>
<reference evidence="11" key="1">
    <citation type="submission" date="2021-02" db="EMBL/GenBank/DDBJ databases">
        <authorList>
            <person name="Nowell W R."/>
        </authorList>
    </citation>
    <scope>NUCLEOTIDE SEQUENCE</scope>
</reference>
<evidence type="ECO:0000313" key="12">
    <source>
        <dbReference type="Proteomes" id="UP000663845"/>
    </source>
</evidence>
<feature type="transmembrane region" description="Helical" evidence="9">
    <location>
        <begin position="337"/>
        <end position="360"/>
    </location>
</feature>
<keyword evidence="5 9" id="KW-0472">Membrane</keyword>
<feature type="transmembrane region" description="Helical" evidence="9">
    <location>
        <begin position="143"/>
        <end position="165"/>
    </location>
</feature>
<evidence type="ECO:0000256" key="8">
    <source>
        <dbReference type="RuleBase" id="RU000688"/>
    </source>
</evidence>
<keyword evidence="6 8" id="KW-0675">Receptor</keyword>
<dbReference type="Gene3D" id="1.20.1070.10">
    <property type="entry name" value="Rhodopsin 7-helix transmembrane proteins"/>
    <property type="match status" value="1"/>
</dbReference>
<dbReference type="SUPFAM" id="SSF81321">
    <property type="entry name" value="Family A G protein-coupled receptor-like"/>
    <property type="match status" value="1"/>
</dbReference>
<evidence type="ECO:0000256" key="6">
    <source>
        <dbReference type="ARBA" id="ARBA00023170"/>
    </source>
</evidence>
<dbReference type="AlphaFoldDB" id="A0A814RV96"/>
<dbReference type="PRINTS" id="PR00237">
    <property type="entry name" value="GPCRRHODOPSN"/>
</dbReference>
<evidence type="ECO:0000256" key="2">
    <source>
        <dbReference type="ARBA" id="ARBA00022692"/>
    </source>
</evidence>
<dbReference type="EMBL" id="CAJNOG010000277">
    <property type="protein sequence ID" value="CAF1139361.1"/>
    <property type="molecule type" value="Genomic_DNA"/>
</dbReference>
<comment type="subcellular location">
    <subcellularLocation>
        <location evidence="1">Membrane</location>
        <topology evidence="1">Multi-pass membrane protein</topology>
    </subcellularLocation>
</comment>
<feature type="transmembrane region" description="Helical" evidence="9">
    <location>
        <begin position="186"/>
        <end position="206"/>
    </location>
</feature>
<dbReference type="Pfam" id="PF00001">
    <property type="entry name" value="7tm_1"/>
    <property type="match status" value="1"/>
</dbReference>
<feature type="transmembrane region" description="Helical" evidence="9">
    <location>
        <begin position="302"/>
        <end position="325"/>
    </location>
</feature>
<dbReference type="GO" id="GO:0005886">
    <property type="term" value="C:plasma membrane"/>
    <property type="evidence" value="ECO:0007669"/>
    <property type="project" value="TreeGrafter"/>
</dbReference>
<keyword evidence="2 8" id="KW-0812">Transmembrane</keyword>
<dbReference type="InterPro" id="IPR000276">
    <property type="entry name" value="GPCR_Rhodpsn"/>
</dbReference>
<feature type="transmembrane region" description="Helical" evidence="9">
    <location>
        <begin position="245"/>
        <end position="264"/>
    </location>
</feature>
<gene>
    <name evidence="11" type="ORF">JYZ213_LOCUS23466</name>
</gene>
<feature type="transmembrane region" description="Helical" evidence="9">
    <location>
        <begin position="102"/>
        <end position="123"/>
    </location>
</feature>
<evidence type="ECO:0000256" key="3">
    <source>
        <dbReference type="ARBA" id="ARBA00022989"/>
    </source>
</evidence>
<keyword evidence="7 8" id="KW-0807">Transducer</keyword>
<evidence type="ECO:0000256" key="1">
    <source>
        <dbReference type="ARBA" id="ARBA00004141"/>
    </source>
</evidence>
<dbReference type="PANTHER" id="PTHR24243:SF230">
    <property type="entry name" value="G-PROTEIN COUPLED RECEPTORS FAMILY 1 PROFILE DOMAIN-CONTAINING PROTEIN"/>
    <property type="match status" value="1"/>
</dbReference>